<evidence type="ECO:0000313" key="3">
    <source>
        <dbReference type="Proteomes" id="UP001151287"/>
    </source>
</evidence>
<dbReference type="Pfam" id="PF00477">
    <property type="entry name" value="LEA_5"/>
    <property type="match status" value="1"/>
</dbReference>
<sequence>MATAQIKDPKEVEEMSQKEKKELDRQVRDGETVVQGGTRGKSLEAQIHLAEGRREGGKKGGEARKEQMGEDGYKEMGKKGGLSTKEESGEEHAAREGIEIDESKYKTRSN</sequence>
<reference evidence="2" key="1">
    <citation type="journal article" date="2022" name="Cell">
        <title>Repeat-based holocentromeres influence genome architecture and karyotype evolution.</title>
        <authorList>
            <person name="Hofstatter P.G."/>
            <person name="Thangavel G."/>
            <person name="Lux T."/>
            <person name="Neumann P."/>
            <person name="Vondrak T."/>
            <person name="Novak P."/>
            <person name="Zhang M."/>
            <person name="Costa L."/>
            <person name="Castellani M."/>
            <person name="Scott A."/>
            <person name="Toegelov H."/>
            <person name="Fuchs J."/>
            <person name="Mata-Sucre Y."/>
            <person name="Dias Y."/>
            <person name="Vanzela A.L.L."/>
            <person name="Huettel B."/>
            <person name="Almeida C.C.S."/>
            <person name="Simkova H."/>
            <person name="Souza G."/>
            <person name="Pedrosa-Harand A."/>
            <person name="Macas J."/>
            <person name="Mayer K.F.X."/>
            <person name="Houben A."/>
            <person name="Marques A."/>
        </authorList>
    </citation>
    <scope>NUCLEOTIDE SEQUENCE</scope>
    <source>
        <strain evidence="2">RhyBre1mFocal</strain>
    </source>
</reference>
<evidence type="ECO:0000313" key="2">
    <source>
        <dbReference type="EMBL" id="KAJ1691330.1"/>
    </source>
</evidence>
<name>A0A9Q0CCG1_9POAL</name>
<dbReference type="OrthoDB" id="540492at2759"/>
<dbReference type="EMBL" id="JAMQYH010000004">
    <property type="protein sequence ID" value="KAJ1691330.1"/>
    <property type="molecule type" value="Genomic_DNA"/>
</dbReference>
<evidence type="ECO:0000256" key="1">
    <source>
        <dbReference type="SAM" id="MobiDB-lite"/>
    </source>
</evidence>
<gene>
    <name evidence="2" type="ORF">LUZ63_015485</name>
</gene>
<proteinExistence type="predicted"/>
<comment type="caution">
    <text evidence="2">The sequence shown here is derived from an EMBL/GenBank/DDBJ whole genome shotgun (WGS) entry which is preliminary data.</text>
</comment>
<protein>
    <submittedName>
        <fullName evidence="2">Uncharacterized protein</fullName>
    </submittedName>
</protein>
<dbReference type="PANTHER" id="PTHR34671:SF19">
    <property type="entry name" value="EMBRYONIC ABUNDANT PROTEIN 1"/>
    <property type="match status" value="1"/>
</dbReference>
<feature type="compositionally biased region" description="Basic and acidic residues" evidence="1">
    <location>
        <begin position="50"/>
        <end position="110"/>
    </location>
</feature>
<feature type="compositionally biased region" description="Basic and acidic residues" evidence="1">
    <location>
        <begin position="7"/>
        <end position="31"/>
    </location>
</feature>
<keyword evidence="3" id="KW-1185">Reference proteome</keyword>
<dbReference type="PANTHER" id="PTHR34671">
    <property type="entry name" value="EM-LIKE PROTEIN GEA1"/>
    <property type="match status" value="1"/>
</dbReference>
<dbReference type="Proteomes" id="UP001151287">
    <property type="component" value="Unassembled WGS sequence"/>
</dbReference>
<dbReference type="GO" id="GO:0009737">
    <property type="term" value="P:response to abscisic acid"/>
    <property type="evidence" value="ECO:0007669"/>
    <property type="project" value="TreeGrafter"/>
</dbReference>
<dbReference type="InterPro" id="IPR000389">
    <property type="entry name" value="Small_hydrophilic_seed_prot"/>
</dbReference>
<feature type="region of interest" description="Disordered" evidence="1">
    <location>
        <begin position="1"/>
        <end position="110"/>
    </location>
</feature>
<dbReference type="GO" id="GO:0005829">
    <property type="term" value="C:cytosol"/>
    <property type="evidence" value="ECO:0007669"/>
    <property type="project" value="TreeGrafter"/>
</dbReference>
<dbReference type="InterPro" id="IPR038956">
    <property type="entry name" value="LEA_5"/>
</dbReference>
<organism evidence="2 3">
    <name type="scientific">Rhynchospora breviuscula</name>
    <dbReference type="NCBI Taxonomy" id="2022672"/>
    <lineage>
        <taxon>Eukaryota</taxon>
        <taxon>Viridiplantae</taxon>
        <taxon>Streptophyta</taxon>
        <taxon>Embryophyta</taxon>
        <taxon>Tracheophyta</taxon>
        <taxon>Spermatophyta</taxon>
        <taxon>Magnoliopsida</taxon>
        <taxon>Liliopsida</taxon>
        <taxon>Poales</taxon>
        <taxon>Cyperaceae</taxon>
        <taxon>Cyperoideae</taxon>
        <taxon>Rhynchosporeae</taxon>
        <taxon>Rhynchospora</taxon>
    </lineage>
</organism>
<accession>A0A9Q0CCG1</accession>
<dbReference type="AlphaFoldDB" id="A0A9Q0CCG1"/>